<gene>
    <name evidence="2" type="ORF">H7I73_24330</name>
</gene>
<feature type="region of interest" description="Disordered" evidence="1">
    <location>
        <begin position="1"/>
        <end position="28"/>
    </location>
</feature>
<name>A0A7X1BTX6_9ENTR</name>
<evidence type="ECO:0000313" key="3">
    <source>
        <dbReference type="Proteomes" id="UP000548504"/>
    </source>
</evidence>
<dbReference type="RefSeq" id="WP_185656624.1">
    <property type="nucleotide sequence ID" value="NZ_JACLAG010000010.1"/>
</dbReference>
<accession>A0A7X1BTX6</accession>
<dbReference type="Proteomes" id="UP000548504">
    <property type="component" value="Unassembled WGS sequence"/>
</dbReference>
<dbReference type="EMBL" id="JACLAG010000010">
    <property type="protein sequence ID" value="MBC2622770.1"/>
    <property type="molecule type" value="Genomic_DNA"/>
</dbReference>
<reference evidence="2 3" key="1">
    <citation type="submission" date="2020-08" db="EMBL/GenBank/DDBJ databases">
        <title>Emergence and comparative genomics analysis of Citrobacter in Fennec fox imported from North Africa to China.</title>
        <authorList>
            <person name="Zheng B."/>
        </authorList>
    </citation>
    <scope>NUCLEOTIDE SEQUENCE [LARGE SCALE GENOMIC DNA]</scope>
    <source>
        <strain evidence="2 3">FF141</strain>
    </source>
</reference>
<protein>
    <submittedName>
        <fullName evidence="2">Uncharacterized protein</fullName>
    </submittedName>
</protein>
<evidence type="ECO:0000313" key="2">
    <source>
        <dbReference type="EMBL" id="MBC2622770.1"/>
    </source>
</evidence>
<sequence>MSRKEPNPTPGKVIRPNSPPRVPGMNQNRANEMELSPVNKDTNQAVPGIQLPSIDILNALDYRMDCLKKGIAQATEKQPEEAENLRRLVSELIEAGEARRSLKRNIKYLVIEDSQP</sequence>
<dbReference type="AlphaFoldDB" id="A0A7X1BTX6"/>
<evidence type="ECO:0000256" key="1">
    <source>
        <dbReference type="SAM" id="MobiDB-lite"/>
    </source>
</evidence>
<comment type="caution">
    <text evidence="2">The sequence shown here is derived from an EMBL/GenBank/DDBJ whole genome shotgun (WGS) entry which is preliminary data.</text>
</comment>
<organism evidence="2 3">
    <name type="scientific">Citrobacter cronae</name>
    <dbReference type="NCBI Taxonomy" id="1748967"/>
    <lineage>
        <taxon>Bacteria</taxon>
        <taxon>Pseudomonadati</taxon>
        <taxon>Pseudomonadota</taxon>
        <taxon>Gammaproteobacteria</taxon>
        <taxon>Enterobacterales</taxon>
        <taxon>Enterobacteriaceae</taxon>
        <taxon>Citrobacter</taxon>
        <taxon>Citrobacter freundii complex</taxon>
    </lineage>
</organism>
<proteinExistence type="predicted"/>